<dbReference type="Gene3D" id="3.40.50.300">
    <property type="entry name" value="P-loop containing nucleotide triphosphate hydrolases"/>
    <property type="match status" value="1"/>
</dbReference>
<evidence type="ECO:0000256" key="7">
    <source>
        <dbReference type="SAM" id="Phobius"/>
    </source>
</evidence>
<dbReference type="Proteomes" id="UP001254848">
    <property type="component" value="Unassembled WGS sequence"/>
</dbReference>
<evidence type="ECO:0000256" key="5">
    <source>
        <dbReference type="ARBA" id="ARBA00022989"/>
    </source>
</evidence>
<proteinExistence type="predicted"/>
<dbReference type="PANTHER" id="PTHR43394:SF1">
    <property type="entry name" value="ATP-BINDING CASSETTE SUB-FAMILY B MEMBER 10, MITOCHONDRIAL"/>
    <property type="match status" value="1"/>
</dbReference>
<reference evidence="10 11" key="1">
    <citation type="submission" date="2023-07" db="EMBL/GenBank/DDBJ databases">
        <title>The novel representative of Negativicutes class, Anaeroselena agilis gen. nov. sp. nov.</title>
        <authorList>
            <person name="Prokofeva M.I."/>
            <person name="Elcheninov A.G."/>
            <person name="Klyukina A."/>
            <person name="Kublanov I.V."/>
            <person name="Frolov E.N."/>
            <person name="Podosokorskaya O.A."/>
        </authorList>
    </citation>
    <scope>NUCLEOTIDE SEQUENCE [LARGE SCALE GENOMIC DNA]</scope>
    <source>
        <strain evidence="10 11">4137-cl</strain>
    </source>
</reference>
<keyword evidence="11" id="KW-1185">Reference proteome</keyword>
<gene>
    <name evidence="10" type="primary">cydC</name>
    <name evidence="10" type="ORF">Q4T40_04415</name>
</gene>
<keyword evidence="4" id="KW-0067">ATP-binding</keyword>
<feature type="domain" description="ABC transmembrane type-1" evidence="9">
    <location>
        <begin position="19"/>
        <end position="305"/>
    </location>
</feature>
<dbReference type="SUPFAM" id="SSF52540">
    <property type="entry name" value="P-loop containing nucleoside triphosphate hydrolases"/>
    <property type="match status" value="1"/>
</dbReference>
<protein>
    <submittedName>
        <fullName evidence="10">Thiol reductant ABC exporter subunit CydC</fullName>
    </submittedName>
</protein>
<dbReference type="InterPro" id="IPR017871">
    <property type="entry name" value="ABC_transporter-like_CS"/>
</dbReference>
<dbReference type="PROSITE" id="PS50929">
    <property type="entry name" value="ABC_TM1F"/>
    <property type="match status" value="1"/>
</dbReference>
<evidence type="ECO:0000313" key="10">
    <source>
        <dbReference type="EMBL" id="MDT8900480.1"/>
    </source>
</evidence>
<dbReference type="RefSeq" id="WP_413779023.1">
    <property type="nucleotide sequence ID" value="NZ_JAUOZS010000001.1"/>
</dbReference>
<feature type="transmembrane region" description="Helical" evidence="7">
    <location>
        <begin position="40"/>
        <end position="65"/>
    </location>
</feature>
<dbReference type="Pfam" id="PF00664">
    <property type="entry name" value="ABC_membrane"/>
    <property type="match status" value="1"/>
</dbReference>
<comment type="caution">
    <text evidence="10">The sequence shown here is derived from an EMBL/GenBank/DDBJ whole genome shotgun (WGS) entry which is preliminary data.</text>
</comment>
<evidence type="ECO:0000256" key="4">
    <source>
        <dbReference type="ARBA" id="ARBA00022840"/>
    </source>
</evidence>
<dbReference type="InterPro" id="IPR011527">
    <property type="entry name" value="ABC1_TM_dom"/>
</dbReference>
<dbReference type="InterPro" id="IPR039421">
    <property type="entry name" value="Type_1_exporter"/>
</dbReference>
<dbReference type="PANTHER" id="PTHR43394">
    <property type="entry name" value="ATP-DEPENDENT PERMEASE MDL1, MITOCHONDRIAL"/>
    <property type="match status" value="1"/>
</dbReference>
<keyword evidence="3" id="KW-0547">Nucleotide-binding</keyword>
<dbReference type="SMART" id="SM00382">
    <property type="entry name" value="AAA"/>
    <property type="match status" value="1"/>
</dbReference>
<evidence type="ECO:0000259" key="9">
    <source>
        <dbReference type="PROSITE" id="PS50929"/>
    </source>
</evidence>
<evidence type="ECO:0000256" key="6">
    <source>
        <dbReference type="ARBA" id="ARBA00023136"/>
    </source>
</evidence>
<dbReference type="Gene3D" id="1.20.1560.10">
    <property type="entry name" value="ABC transporter type 1, transmembrane domain"/>
    <property type="match status" value="1"/>
</dbReference>
<dbReference type="PROSITE" id="PS00211">
    <property type="entry name" value="ABC_TRANSPORTER_1"/>
    <property type="match status" value="1"/>
</dbReference>
<dbReference type="Pfam" id="PF00005">
    <property type="entry name" value="ABC_tran"/>
    <property type="match status" value="1"/>
</dbReference>
<dbReference type="InterPro" id="IPR003439">
    <property type="entry name" value="ABC_transporter-like_ATP-bd"/>
</dbReference>
<sequence length="574" mass="61148">MRCFCRLLGLAGPVWLLLAAAAGAGFLAVAAGAGMLATAAYLIAMAALSPPLAALSVSIAGVRFFTLLRAGTRYLERYLAHDAILRLLSDLRVRLYRALERLATARFDAIGDADLFARLVADIDRLQFFYLRVVLPLLVAVMATVGLGCFLGVFAWHLIYPAVAGFLVAGGVLPLVFYRVGAGLGRVLATAGAEHSTAVIDCLRGWRELAAAGKLSQQAERVVQADHRLAQAQKGAAGLTGLADAASGLVVNLTVLAVFLAAAEMVRSDQLPGVYLGALTLAVQGAAEAMLPLTAIFRHWGESMSSAERVFSLLIYGPVLEKANREEVPVAYDIELRDVRFRYQPEGPWVLDGLSLSLAAGSRVGVVGASGAGKSTLAKLLLRLYDPEDGCVLLGGRDIREYRSEAVWASMGVVEQHNHLFNASVADNIRLAKPSAGENEVVAAARAAGLGKIIDEWPQGLASSVGENGHCLSGGERQRVAMARVLLKKPQVFILDEPTAGLDPVSAQTLLDSLLAGADGRTTLSITHRLAGLAVMDDIIVLDQGRVAERGSFDELLARQGIFYEMWRLEQDLF</sequence>
<feature type="domain" description="ABC transporter" evidence="8">
    <location>
        <begin position="334"/>
        <end position="569"/>
    </location>
</feature>
<evidence type="ECO:0000313" key="11">
    <source>
        <dbReference type="Proteomes" id="UP001254848"/>
    </source>
</evidence>
<dbReference type="InterPro" id="IPR014223">
    <property type="entry name" value="ABC_CydC/D"/>
</dbReference>
<organism evidence="10 11">
    <name type="scientific">Anaeroselena agilis</name>
    <dbReference type="NCBI Taxonomy" id="3063788"/>
    <lineage>
        <taxon>Bacteria</taxon>
        <taxon>Bacillati</taxon>
        <taxon>Bacillota</taxon>
        <taxon>Negativicutes</taxon>
        <taxon>Acetonemataceae</taxon>
        <taxon>Anaeroselena</taxon>
    </lineage>
</organism>
<evidence type="ECO:0000256" key="1">
    <source>
        <dbReference type="ARBA" id="ARBA00004651"/>
    </source>
</evidence>
<keyword evidence="2 7" id="KW-0812">Transmembrane</keyword>
<name>A0ABU3NUI3_9FIRM</name>
<dbReference type="NCBIfam" id="TIGR02868">
    <property type="entry name" value="CydC"/>
    <property type="match status" value="1"/>
</dbReference>
<feature type="transmembrane region" description="Helical" evidence="7">
    <location>
        <begin position="129"/>
        <end position="153"/>
    </location>
</feature>
<dbReference type="InterPro" id="IPR003593">
    <property type="entry name" value="AAA+_ATPase"/>
</dbReference>
<keyword evidence="6 7" id="KW-0472">Membrane</keyword>
<evidence type="ECO:0000256" key="2">
    <source>
        <dbReference type="ARBA" id="ARBA00022692"/>
    </source>
</evidence>
<accession>A0ABU3NUI3</accession>
<keyword evidence="5 7" id="KW-1133">Transmembrane helix</keyword>
<dbReference type="EMBL" id="JAUOZS010000001">
    <property type="protein sequence ID" value="MDT8900480.1"/>
    <property type="molecule type" value="Genomic_DNA"/>
</dbReference>
<evidence type="ECO:0000259" key="8">
    <source>
        <dbReference type="PROSITE" id="PS50893"/>
    </source>
</evidence>
<dbReference type="SUPFAM" id="SSF90123">
    <property type="entry name" value="ABC transporter transmembrane region"/>
    <property type="match status" value="1"/>
</dbReference>
<feature type="transmembrane region" description="Helical" evidence="7">
    <location>
        <begin position="236"/>
        <end position="262"/>
    </location>
</feature>
<dbReference type="PROSITE" id="PS50893">
    <property type="entry name" value="ABC_TRANSPORTER_2"/>
    <property type="match status" value="1"/>
</dbReference>
<feature type="transmembrane region" description="Helical" evidence="7">
    <location>
        <begin position="159"/>
        <end position="178"/>
    </location>
</feature>
<comment type="subcellular location">
    <subcellularLocation>
        <location evidence="1">Cell membrane</location>
        <topology evidence="1">Multi-pass membrane protein</topology>
    </subcellularLocation>
</comment>
<dbReference type="InterPro" id="IPR036640">
    <property type="entry name" value="ABC1_TM_sf"/>
</dbReference>
<dbReference type="InterPro" id="IPR027417">
    <property type="entry name" value="P-loop_NTPase"/>
</dbReference>
<evidence type="ECO:0000256" key="3">
    <source>
        <dbReference type="ARBA" id="ARBA00022741"/>
    </source>
</evidence>